<comment type="catalytic activity">
    <reaction evidence="7 8">
        <text>4 porphobilinogen + H2O = hydroxymethylbilane + 4 NH4(+)</text>
        <dbReference type="Rhea" id="RHEA:13185"/>
        <dbReference type="ChEBI" id="CHEBI:15377"/>
        <dbReference type="ChEBI" id="CHEBI:28938"/>
        <dbReference type="ChEBI" id="CHEBI:57845"/>
        <dbReference type="ChEBI" id="CHEBI:58126"/>
        <dbReference type="EC" id="2.5.1.61"/>
    </reaction>
</comment>
<comment type="cofactor">
    <cofactor evidence="8">
        <name>dipyrromethane</name>
        <dbReference type="ChEBI" id="CHEBI:60342"/>
    </cofactor>
    <text evidence="8">Binds 1 dipyrromethane group covalently.</text>
</comment>
<evidence type="ECO:0000256" key="1">
    <source>
        <dbReference type="ARBA" id="ARBA00002869"/>
    </source>
</evidence>
<evidence type="ECO:0000256" key="2">
    <source>
        <dbReference type="ARBA" id="ARBA00004735"/>
    </source>
</evidence>
<reference evidence="11 12" key="1">
    <citation type="journal article" date="2012" name="Stand. Genomic Sci.">
        <title>Complete genome sequence of Terriglobus saanensis type strain SP1PR4(T), an Acidobacteria from tundra soil.</title>
        <authorList>
            <person name="Rawat S.R."/>
            <person name="Mannisto M.K."/>
            <person name="Starovoytov V."/>
            <person name="Goodwin L."/>
            <person name="Nolan M."/>
            <person name="Hauser L."/>
            <person name="Land M."/>
            <person name="Davenport K.W."/>
            <person name="Woyke T."/>
            <person name="Haggblom M.M."/>
        </authorList>
    </citation>
    <scope>NUCLEOTIDE SEQUENCE</scope>
    <source>
        <strain evidence="12">ATCC BAA-1853 / DSM 23119 / SP1PR4</strain>
    </source>
</reference>
<dbReference type="FunFam" id="3.40.190.10:FF:000005">
    <property type="entry name" value="Porphobilinogen deaminase"/>
    <property type="match status" value="1"/>
</dbReference>
<dbReference type="HAMAP" id="MF_00260">
    <property type="entry name" value="Porphobil_deam"/>
    <property type="match status" value="1"/>
</dbReference>
<dbReference type="InterPro" id="IPR036803">
    <property type="entry name" value="Porphobilinogen_deaminase_C_sf"/>
</dbReference>
<dbReference type="PANTHER" id="PTHR11557">
    <property type="entry name" value="PORPHOBILINOGEN DEAMINASE"/>
    <property type="match status" value="1"/>
</dbReference>
<name>E8UXJ8_TERSS</name>
<evidence type="ECO:0000256" key="3">
    <source>
        <dbReference type="ARBA" id="ARBA00005638"/>
    </source>
</evidence>
<organism evidence="11 12">
    <name type="scientific">Terriglobus saanensis (strain ATCC BAA-1853 / DSM 23119 / SP1PR4)</name>
    <dbReference type="NCBI Taxonomy" id="401053"/>
    <lineage>
        <taxon>Bacteria</taxon>
        <taxon>Pseudomonadati</taxon>
        <taxon>Acidobacteriota</taxon>
        <taxon>Terriglobia</taxon>
        <taxon>Terriglobales</taxon>
        <taxon>Acidobacteriaceae</taxon>
        <taxon>Terriglobus</taxon>
    </lineage>
</organism>
<dbReference type="InterPro" id="IPR000860">
    <property type="entry name" value="HemC"/>
</dbReference>
<dbReference type="NCBIfam" id="TIGR00212">
    <property type="entry name" value="hemC"/>
    <property type="match status" value="1"/>
</dbReference>
<evidence type="ECO:0000256" key="6">
    <source>
        <dbReference type="ARBA" id="ARBA00023244"/>
    </source>
</evidence>
<feature type="domain" description="Porphobilinogen deaminase N-terminal" evidence="9">
    <location>
        <begin position="3"/>
        <end position="182"/>
    </location>
</feature>
<comment type="pathway">
    <text evidence="2 8">Porphyrin-containing compound metabolism; protoporphyrin-IX biosynthesis; coproporphyrinogen-III from 5-aminolevulinate: step 2/4.</text>
</comment>
<evidence type="ECO:0000256" key="7">
    <source>
        <dbReference type="ARBA" id="ARBA00048169"/>
    </source>
</evidence>
<dbReference type="GO" id="GO:0006782">
    <property type="term" value="P:protoporphyrinogen IX biosynthetic process"/>
    <property type="evidence" value="ECO:0007669"/>
    <property type="project" value="UniProtKB-UniRule"/>
</dbReference>
<gene>
    <name evidence="8" type="primary">hemC</name>
    <name evidence="11" type="ordered locus">AciPR4_1113</name>
</gene>
<dbReference type="EC" id="2.5.1.61" evidence="8"/>
<feature type="domain" description="Porphobilinogen deaminase C-terminal" evidence="10">
    <location>
        <begin position="273"/>
        <end position="338"/>
    </location>
</feature>
<feature type="modified residue" description="S-(dipyrrolylmethanemethyl)cysteine" evidence="8">
    <location>
        <position position="288"/>
    </location>
</feature>
<dbReference type="InterPro" id="IPR022417">
    <property type="entry name" value="Porphobilin_deaminase_N"/>
</dbReference>
<dbReference type="RefSeq" id="WP_013567675.1">
    <property type="nucleotide sequence ID" value="NC_014963.1"/>
</dbReference>
<dbReference type="Gene3D" id="3.40.190.10">
    <property type="entry name" value="Periplasmic binding protein-like II"/>
    <property type="match status" value="2"/>
</dbReference>
<evidence type="ECO:0000313" key="12">
    <source>
        <dbReference type="Proteomes" id="UP000006844"/>
    </source>
</evidence>
<dbReference type="GO" id="GO:0004418">
    <property type="term" value="F:hydroxymethylbilane synthase activity"/>
    <property type="evidence" value="ECO:0007669"/>
    <property type="project" value="UniProtKB-UniRule"/>
</dbReference>
<dbReference type="InterPro" id="IPR022418">
    <property type="entry name" value="Porphobilinogen_deaminase_C"/>
</dbReference>
<dbReference type="Pfam" id="PF03900">
    <property type="entry name" value="Porphobil_deamC"/>
    <property type="match status" value="1"/>
</dbReference>
<evidence type="ECO:0000259" key="9">
    <source>
        <dbReference type="Pfam" id="PF01379"/>
    </source>
</evidence>
<comment type="function">
    <text evidence="1 8">Tetrapolymerization of the monopyrrole PBG into the hydroxymethylbilane pre-uroporphyrinogen in several discrete steps.</text>
</comment>
<keyword evidence="5 8" id="KW-0808">Transferase</keyword>
<evidence type="ECO:0000256" key="8">
    <source>
        <dbReference type="HAMAP-Rule" id="MF_00260"/>
    </source>
</evidence>
<dbReference type="PANTHER" id="PTHR11557:SF0">
    <property type="entry name" value="PORPHOBILINOGEN DEAMINASE"/>
    <property type="match status" value="1"/>
</dbReference>
<dbReference type="PRINTS" id="PR00151">
    <property type="entry name" value="PORPHBDMNASE"/>
</dbReference>
<proteinExistence type="inferred from homology"/>
<dbReference type="Gene3D" id="3.30.160.40">
    <property type="entry name" value="Porphobilinogen deaminase, C-terminal domain"/>
    <property type="match status" value="1"/>
</dbReference>
<evidence type="ECO:0000256" key="4">
    <source>
        <dbReference type="ARBA" id="ARBA00011245"/>
    </source>
</evidence>
<keyword evidence="12" id="KW-1185">Reference proteome</keyword>
<dbReference type="Proteomes" id="UP000006844">
    <property type="component" value="Chromosome"/>
</dbReference>
<keyword evidence="6 8" id="KW-0627">Porphyrin biosynthesis</keyword>
<sequence length="350" mass="37861">MHLRLGSRGSQLALWQANHIAASLRGAGHTTKITIIRTTGDRMQDPAYVKENPVTPEMDAKGIFIKEIEEALLRGEIDLAVHSLKDLPTVMDPRFTLAAIPTRADARDALLSPEWVQLHTLPDGARVGTTSPRRKAQMLAHRPDLQFVEIRGNIDTRLRKLAAGQCDALVLACAGIDRLGARLLHPVDLDPAHPEHGRAPHVECVTHADHDHLEEHPTEHEPAGQVDWIRERFAADTMCPAPGQGALGVETLSDAPEVIAAVSALDDAETRYAVEAERWMLHALGGGCSLPVGAWCVDKRLTANVTAADGDEMLSSEISANEGESARSLGERVAADLVARGARELLQAYA</sequence>
<dbReference type="GO" id="GO:0005737">
    <property type="term" value="C:cytoplasm"/>
    <property type="evidence" value="ECO:0007669"/>
    <property type="project" value="UniProtKB-UniRule"/>
</dbReference>
<accession>E8UXJ8</accession>
<dbReference type="eggNOG" id="COG0181">
    <property type="taxonomic scope" value="Bacteria"/>
</dbReference>
<dbReference type="AlphaFoldDB" id="E8UXJ8"/>
<evidence type="ECO:0000256" key="5">
    <source>
        <dbReference type="ARBA" id="ARBA00022679"/>
    </source>
</evidence>
<comment type="similarity">
    <text evidence="3 8">Belongs to the HMBS family.</text>
</comment>
<dbReference type="SUPFAM" id="SSF53850">
    <property type="entry name" value="Periplasmic binding protein-like II"/>
    <property type="match status" value="1"/>
</dbReference>
<evidence type="ECO:0000259" key="10">
    <source>
        <dbReference type="Pfam" id="PF03900"/>
    </source>
</evidence>
<comment type="miscellaneous">
    <text evidence="8">The porphobilinogen subunits are added to the dipyrromethane group.</text>
</comment>
<dbReference type="OrthoDB" id="9810298at2"/>
<dbReference type="PIRSF" id="PIRSF001438">
    <property type="entry name" value="4pyrrol_synth_OHMeBilane_synth"/>
    <property type="match status" value="1"/>
</dbReference>
<dbReference type="UniPathway" id="UPA00251">
    <property type="reaction ID" value="UER00319"/>
</dbReference>
<dbReference type="HOGENOM" id="CLU_019704_0_2_0"/>
<evidence type="ECO:0000313" key="11">
    <source>
        <dbReference type="EMBL" id="ADV81942.1"/>
    </source>
</evidence>
<dbReference type="STRING" id="401053.AciPR4_1113"/>
<dbReference type="SUPFAM" id="SSF54782">
    <property type="entry name" value="Porphobilinogen deaminase (hydroxymethylbilane synthase), C-terminal domain"/>
    <property type="match status" value="1"/>
</dbReference>
<dbReference type="Pfam" id="PF01379">
    <property type="entry name" value="Porphobil_deam"/>
    <property type="match status" value="1"/>
</dbReference>
<comment type="subunit">
    <text evidence="4 8">Monomer.</text>
</comment>
<dbReference type="KEGG" id="tsa:AciPR4_1113"/>
<dbReference type="EMBL" id="CP002467">
    <property type="protein sequence ID" value="ADV81942.1"/>
    <property type="molecule type" value="Genomic_DNA"/>
</dbReference>
<protein>
    <recommendedName>
        <fullName evidence="8">Porphobilinogen deaminase</fullName>
        <shortName evidence="8">PBG</shortName>
        <ecNumber evidence="8">2.5.1.61</ecNumber>
    </recommendedName>
    <alternativeName>
        <fullName evidence="8">Hydroxymethylbilane synthase</fullName>
        <shortName evidence="8">HMBS</shortName>
    </alternativeName>
    <alternativeName>
        <fullName evidence="8">Pre-uroporphyrinogen synthase</fullName>
    </alternativeName>
</protein>